<dbReference type="KEGG" id="gma:AciX8_4887"/>
<dbReference type="RefSeq" id="WP_014268027.1">
    <property type="nucleotide sequence ID" value="NC_016631.1"/>
</dbReference>
<evidence type="ECO:0000313" key="2">
    <source>
        <dbReference type="EMBL" id="AEU39156.1"/>
    </source>
</evidence>
<accession>G8NZN6</accession>
<evidence type="ECO:0000256" key="1">
    <source>
        <dbReference type="SAM" id="Phobius"/>
    </source>
</evidence>
<organism evidence="2 3">
    <name type="scientific">Granulicella mallensis (strain ATCC BAA-1857 / DSM 23137 / MP5ACTX8)</name>
    <dbReference type="NCBI Taxonomy" id="682795"/>
    <lineage>
        <taxon>Bacteria</taxon>
        <taxon>Pseudomonadati</taxon>
        <taxon>Acidobacteriota</taxon>
        <taxon>Terriglobia</taxon>
        <taxon>Terriglobales</taxon>
        <taxon>Acidobacteriaceae</taxon>
        <taxon>Granulicella</taxon>
    </lineage>
</organism>
<keyword evidence="3" id="KW-1185">Reference proteome</keyword>
<dbReference type="OrthoDB" id="9125015at2"/>
<feature type="transmembrane region" description="Helical" evidence="1">
    <location>
        <begin position="114"/>
        <end position="134"/>
    </location>
</feature>
<dbReference type="EMBL" id="CP003130">
    <property type="protein sequence ID" value="AEU39156.1"/>
    <property type="molecule type" value="Genomic_DNA"/>
</dbReference>
<evidence type="ECO:0000313" key="3">
    <source>
        <dbReference type="Proteomes" id="UP000007113"/>
    </source>
</evidence>
<feature type="transmembrane region" description="Helical" evidence="1">
    <location>
        <begin position="178"/>
        <end position="199"/>
    </location>
</feature>
<dbReference type="STRING" id="682795.AciX8_4887"/>
<feature type="transmembrane region" description="Helical" evidence="1">
    <location>
        <begin position="344"/>
        <end position="362"/>
    </location>
</feature>
<gene>
    <name evidence="2" type="ordered locus">AciX8_4887</name>
</gene>
<proteinExistence type="predicted"/>
<protein>
    <recommendedName>
        <fullName evidence="4">Glycosyltransferase RgtA/B/C/D-like domain-containing protein</fullName>
    </recommendedName>
</protein>
<keyword evidence="1" id="KW-1133">Transmembrane helix</keyword>
<dbReference type="eggNOG" id="COG1287">
    <property type="taxonomic scope" value="Bacteria"/>
</dbReference>
<keyword evidence="1" id="KW-0472">Membrane</keyword>
<feature type="transmembrane region" description="Helical" evidence="1">
    <location>
        <begin position="12"/>
        <end position="28"/>
    </location>
</feature>
<dbReference type="HOGENOM" id="CLU_545039_0_0_0"/>
<keyword evidence="1" id="KW-0812">Transmembrane</keyword>
<evidence type="ECO:0008006" key="4">
    <source>
        <dbReference type="Google" id="ProtNLM"/>
    </source>
</evidence>
<dbReference type="Proteomes" id="UP000007113">
    <property type="component" value="Chromosome"/>
</dbReference>
<feature type="transmembrane region" description="Helical" evidence="1">
    <location>
        <begin position="311"/>
        <end position="332"/>
    </location>
</feature>
<dbReference type="AlphaFoldDB" id="G8NZN6"/>
<reference evidence="2 3" key="1">
    <citation type="submission" date="2011-11" db="EMBL/GenBank/DDBJ databases">
        <title>Complete sequence of Granulicella mallensis MP5ACTX8.</title>
        <authorList>
            <consortium name="US DOE Joint Genome Institute"/>
            <person name="Lucas S."/>
            <person name="Copeland A."/>
            <person name="Lapidus A."/>
            <person name="Cheng J.-F."/>
            <person name="Goodwin L."/>
            <person name="Pitluck S."/>
            <person name="Peters L."/>
            <person name="Lu M."/>
            <person name="Detter J.C."/>
            <person name="Han C."/>
            <person name="Tapia R."/>
            <person name="Land M."/>
            <person name="Hauser L."/>
            <person name="Kyrpides N."/>
            <person name="Ivanova N."/>
            <person name="Mikhailova N."/>
            <person name="Pagani I."/>
            <person name="Rawat S."/>
            <person name="Mannisto M."/>
            <person name="Haggblom M."/>
            <person name="Woyke T."/>
        </authorList>
    </citation>
    <scope>NUCLEOTIDE SEQUENCE [LARGE SCALE GENOMIC DNA]</scope>
    <source>
        <strain evidence="3">ATCC BAA-1857 / DSM 23137 / MP5ACTX8</strain>
    </source>
</reference>
<name>G8NZN6_GRAMM</name>
<feature type="transmembrane region" description="Helical" evidence="1">
    <location>
        <begin position="87"/>
        <end position="108"/>
    </location>
</feature>
<feature type="transmembrane region" description="Helical" evidence="1">
    <location>
        <begin position="253"/>
        <end position="275"/>
    </location>
</feature>
<sequence>MPSHPLPRRIYLFLLVIGSLLLAIPFHLRPENFIVDDGFFYPQVARFIVHGQGSTFNGIVPTNGYHPLWMGICVIAAWITPSSNALIQILGIVQDLLLVGSIALIAYIARAARLRGAALACVPLLFFGMVVGMWRLLEANLALSLQLGVLILVIPVFPDLQKRLGRWRNPLTGALLGLVMLARLDLMFFVFTVLVYELFRRDESSTWTSRLIDCVGQSIIIGLLLAPYLAWNWTNFHHLLPISGAIKSSFPHVQHWGLAGYMYPVAAAILLNASLLFKPARTSFDKLCLLTSAAAALHMMYTISFGQMAPWYLTTGYLAVAFCIIWVTEWLLQRIPALAWLEPALAGFFFLAFLMLGALRLFSNFTYTHLRTGQLSFNGTYREPKKALAEKLDQALPPGSRVMIFDAPGGVAFYSHAGILPVDGLISDYAYNREVVSETLTGYMSKEHIDYFIAPYLHAGQTYDRLHMQGTSIPTGQVMTVEAPLTHQSAGSITLTDANLVLRFREINPDLETIYPEVGVWRVPHPGDTH</sequence>
<feature type="transmembrane region" description="Helical" evidence="1">
    <location>
        <begin position="211"/>
        <end position="233"/>
    </location>
</feature>